<feature type="domain" description="HTH luxR-type" evidence="5">
    <location>
        <begin position="219"/>
        <end position="284"/>
    </location>
</feature>
<evidence type="ECO:0000256" key="4">
    <source>
        <dbReference type="SAM" id="MobiDB-lite"/>
    </source>
</evidence>
<evidence type="ECO:0000256" key="2">
    <source>
        <dbReference type="ARBA" id="ARBA00023125"/>
    </source>
</evidence>
<dbReference type="Gene3D" id="3.40.50.2300">
    <property type="match status" value="1"/>
</dbReference>
<protein>
    <recommendedName>
        <fullName evidence="5">HTH luxR-type domain-containing protein</fullName>
    </recommendedName>
</protein>
<dbReference type="EMBL" id="BMVN01000032">
    <property type="protein sequence ID" value="GHA52893.1"/>
    <property type="molecule type" value="Genomic_DNA"/>
</dbReference>
<dbReference type="CDD" id="cd06170">
    <property type="entry name" value="LuxR_C_like"/>
    <property type="match status" value="1"/>
</dbReference>
<dbReference type="PROSITE" id="PS50043">
    <property type="entry name" value="HTH_LUXR_2"/>
    <property type="match status" value="1"/>
</dbReference>
<dbReference type="PANTHER" id="PTHR44688:SF16">
    <property type="entry name" value="DNA-BINDING TRANSCRIPTIONAL ACTIVATOR DEVR_DOSR"/>
    <property type="match status" value="1"/>
</dbReference>
<keyword evidence="2" id="KW-0238">DNA-binding</keyword>
<comment type="caution">
    <text evidence="6">The sequence shown here is derived from an EMBL/GenBank/DDBJ whole genome shotgun (WGS) entry which is preliminary data.</text>
</comment>
<dbReference type="Proteomes" id="UP000653644">
    <property type="component" value="Unassembled WGS sequence"/>
</dbReference>
<gene>
    <name evidence="6" type="ORF">GCM10010345_67040</name>
</gene>
<feature type="compositionally biased region" description="Basic and acidic residues" evidence="4">
    <location>
        <begin position="1"/>
        <end position="11"/>
    </location>
</feature>
<sequence length="286" mass="30750">MSGSHAREIEAVHGLGAHSRTHRAARGTGSSYTADETESARPPRSHAGVNGAVGERSLGSDGRHGQDEAESPAGGGPRRTATGRPVVGVLPTGDPISELALENFVRQCPHLVWTADRNAADVVVAALHSPDTPAVTRLRKQVGERVSLVLVVGGEWRANLHQAVVSGVRAVLPRTGFTWEAFTQTVRQVRAGHADLPPALQGRLVDQMQYTYREVLAPRGLTPGGLTEREAKVLQLVADGHELQDIGNQLGYSERTIKNVLYGVIKRHRLRNRSHAVSFAIRSGLI</sequence>
<feature type="region of interest" description="Disordered" evidence="4">
    <location>
        <begin position="1"/>
        <end position="89"/>
    </location>
</feature>
<proteinExistence type="predicted"/>
<evidence type="ECO:0000259" key="5">
    <source>
        <dbReference type="PROSITE" id="PS50043"/>
    </source>
</evidence>
<evidence type="ECO:0000313" key="7">
    <source>
        <dbReference type="Proteomes" id="UP000653644"/>
    </source>
</evidence>
<evidence type="ECO:0000256" key="1">
    <source>
        <dbReference type="ARBA" id="ARBA00023015"/>
    </source>
</evidence>
<evidence type="ECO:0000313" key="6">
    <source>
        <dbReference type="EMBL" id="GHA52893.1"/>
    </source>
</evidence>
<dbReference type="PANTHER" id="PTHR44688">
    <property type="entry name" value="DNA-BINDING TRANSCRIPTIONAL ACTIVATOR DEVR_DOSR"/>
    <property type="match status" value="1"/>
</dbReference>
<name>A0ABQ3D0V1_9ACTN</name>
<keyword evidence="7" id="KW-1185">Reference proteome</keyword>
<dbReference type="PRINTS" id="PR00038">
    <property type="entry name" value="HTHLUXR"/>
</dbReference>
<keyword evidence="3" id="KW-0804">Transcription</keyword>
<dbReference type="Pfam" id="PF00196">
    <property type="entry name" value="GerE"/>
    <property type="match status" value="1"/>
</dbReference>
<evidence type="ECO:0000256" key="3">
    <source>
        <dbReference type="ARBA" id="ARBA00023163"/>
    </source>
</evidence>
<organism evidence="6 7">
    <name type="scientific">Streptomyces canarius</name>
    <dbReference type="NCBI Taxonomy" id="285453"/>
    <lineage>
        <taxon>Bacteria</taxon>
        <taxon>Bacillati</taxon>
        <taxon>Actinomycetota</taxon>
        <taxon>Actinomycetes</taxon>
        <taxon>Kitasatosporales</taxon>
        <taxon>Streptomycetaceae</taxon>
        <taxon>Streptomyces</taxon>
    </lineage>
</organism>
<keyword evidence="1" id="KW-0805">Transcription regulation</keyword>
<dbReference type="SUPFAM" id="SSF46894">
    <property type="entry name" value="C-terminal effector domain of the bipartite response regulators"/>
    <property type="match status" value="1"/>
</dbReference>
<dbReference type="SMART" id="SM00421">
    <property type="entry name" value="HTH_LUXR"/>
    <property type="match status" value="1"/>
</dbReference>
<dbReference type="InterPro" id="IPR016032">
    <property type="entry name" value="Sig_transdc_resp-reg_C-effctor"/>
</dbReference>
<accession>A0ABQ3D0V1</accession>
<reference evidence="7" key="1">
    <citation type="journal article" date="2019" name="Int. J. Syst. Evol. Microbiol.">
        <title>The Global Catalogue of Microorganisms (GCM) 10K type strain sequencing project: providing services to taxonomists for standard genome sequencing and annotation.</title>
        <authorList>
            <consortium name="The Broad Institute Genomics Platform"/>
            <consortium name="The Broad Institute Genome Sequencing Center for Infectious Disease"/>
            <person name="Wu L."/>
            <person name="Ma J."/>
        </authorList>
    </citation>
    <scope>NUCLEOTIDE SEQUENCE [LARGE SCALE GENOMIC DNA]</scope>
    <source>
        <strain evidence="7">JCM 4733</strain>
    </source>
</reference>
<dbReference type="InterPro" id="IPR000792">
    <property type="entry name" value="Tscrpt_reg_LuxR_C"/>
</dbReference>